<organism evidence="1 2">
    <name type="scientific">Portunus trituberculatus</name>
    <name type="common">Swimming crab</name>
    <name type="synonym">Neptunus trituberculatus</name>
    <dbReference type="NCBI Taxonomy" id="210409"/>
    <lineage>
        <taxon>Eukaryota</taxon>
        <taxon>Metazoa</taxon>
        <taxon>Ecdysozoa</taxon>
        <taxon>Arthropoda</taxon>
        <taxon>Crustacea</taxon>
        <taxon>Multicrustacea</taxon>
        <taxon>Malacostraca</taxon>
        <taxon>Eumalacostraca</taxon>
        <taxon>Eucarida</taxon>
        <taxon>Decapoda</taxon>
        <taxon>Pleocyemata</taxon>
        <taxon>Brachyura</taxon>
        <taxon>Eubrachyura</taxon>
        <taxon>Portunoidea</taxon>
        <taxon>Portunidae</taxon>
        <taxon>Portuninae</taxon>
        <taxon>Portunus</taxon>
    </lineage>
</organism>
<evidence type="ECO:0000313" key="1">
    <source>
        <dbReference type="EMBL" id="MPC83945.1"/>
    </source>
</evidence>
<accession>A0A5B7IND8</accession>
<reference evidence="1 2" key="1">
    <citation type="submission" date="2019-05" db="EMBL/GenBank/DDBJ databases">
        <title>Another draft genome of Portunus trituberculatus and its Hox gene families provides insights of decapod evolution.</title>
        <authorList>
            <person name="Jeong J.-H."/>
            <person name="Song I."/>
            <person name="Kim S."/>
            <person name="Choi T."/>
            <person name="Kim D."/>
            <person name="Ryu S."/>
            <person name="Kim W."/>
        </authorList>
    </citation>
    <scope>NUCLEOTIDE SEQUENCE [LARGE SCALE GENOMIC DNA]</scope>
    <source>
        <tissue evidence="1">Muscle</tissue>
    </source>
</reference>
<comment type="caution">
    <text evidence="1">The sequence shown here is derived from an EMBL/GenBank/DDBJ whole genome shotgun (WGS) entry which is preliminary data.</text>
</comment>
<name>A0A5B7IND8_PORTR</name>
<proteinExistence type="predicted"/>
<protein>
    <submittedName>
        <fullName evidence="1">Uncharacterized protein</fullName>
    </submittedName>
</protein>
<gene>
    <name evidence="1" type="ORF">E2C01_078668</name>
</gene>
<keyword evidence="2" id="KW-1185">Reference proteome</keyword>
<dbReference type="Proteomes" id="UP000324222">
    <property type="component" value="Unassembled WGS sequence"/>
</dbReference>
<dbReference type="AlphaFoldDB" id="A0A5B7IND8"/>
<dbReference type="EMBL" id="VSRR010063969">
    <property type="protein sequence ID" value="MPC83945.1"/>
    <property type="molecule type" value="Genomic_DNA"/>
</dbReference>
<evidence type="ECO:0000313" key="2">
    <source>
        <dbReference type="Proteomes" id="UP000324222"/>
    </source>
</evidence>
<sequence>MHIIGYVTSTPVTQIAHHDVEGVKSEHCHPTAQEGNDQAGFTFAMKVIIQIAYFTKIVIETKPWNINNNNNKIIAASFNHCISISQVFY</sequence>